<proteinExistence type="predicted"/>
<evidence type="ECO:0000313" key="2">
    <source>
        <dbReference type="Proteomes" id="UP000662783"/>
    </source>
</evidence>
<dbReference type="InterPro" id="IPR053842">
    <property type="entry name" value="NikA-like"/>
</dbReference>
<name>A0A974WHT2_9BACT</name>
<accession>A0A974WHT2</accession>
<dbReference type="Proteomes" id="UP000662783">
    <property type="component" value="Chromosome"/>
</dbReference>
<dbReference type="EMBL" id="CP070608">
    <property type="protein sequence ID" value="QSE98641.1"/>
    <property type="molecule type" value="Genomic_DNA"/>
</dbReference>
<protein>
    <recommendedName>
        <fullName evidence="3">Mobilization protein</fullName>
    </recommendedName>
</protein>
<keyword evidence="2" id="KW-1185">Reference proteome</keyword>
<dbReference type="RefSeq" id="WP_205723155.1">
    <property type="nucleotide sequence ID" value="NZ_CP070608.1"/>
</dbReference>
<reference evidence="1" key="1">
    <citation type="submission" date="2021-02" db="EMBL/GenBank/DDBJ databases">
        <title>Fulvivirga sp. S481 isolated from sea water.</title>
        <authorList>
            <person name="Bae S.S."/>
            <person name="Baek K."/>
        </authorList>
    </citation>
    <scope>NUCLEOTIDE SEQUENCE</scope>
    <source>
        <strain evidence="1">S481</strain>
    </source>
</reference>
<evidence type="ECO:0000313" key="1">
    <source>
        <dbReference type="EMBL" id="QSE98641.1"/>
    </source>
</evidence>
<organism evidence="1 2">
    <name type="scientific">Fulvivirga lutea</name>
    <dbReference type="NCBI Taxonomy" id="2810512"/>
    <lineage>
        <taxon>Bacteria</taxon>
        <taxon>Pseudomonadati</taxon>
        <taxon>Bacteroidota</taxon>
        <taxon>Cytophagia</taxon>
        <taxon>Cytophagales</taxon>
        <taxon>Fulvivirgaceae</taxon>
        <taxon>Fulvivirga</taxon>
    </lineage>
</organism>
<evidence type="ECO:0008006" key="3">
    <source>
        <dbReference type="Google" id="ProtNLM"/>
    </source>
</evidence>
<dbReference type="KEGG" id="fuv:JR347_06065"/>
<dbReference type="Pfam" id="PF21983">
    <property type="entry name" value="NikA-like"/>
    <property type="match status" value="1"/>
</dbReference>
<dbReference type="AlphaFoldDB" id="A0A974WHT2"/>
<gene>
    <name evidence="1" type="ORF">JR347_06065</name>
</gene>
<sequence>MSKRTKRIMFRCSEDEYDSVKDKVNQLDTFKTMAGYVRYRALGFHIPSFSIERAKCLILINNLLRDLYELQSDEINERLKTIKQILL</sequence>